<feature type="region of interest" description="Disordered" evidence="1">
    <location>
        <begin position="83"/>
        <end position="103"/>
    </location>
</feature>
<reference evidence="2 3" key="1">
    <citation type="submission" date="2024-01" db="EMBL/GenBank/DDBJ databases">
        <title>Genome assemblies of Stephania.</title>
        <authorList>
            <person name="Yang L."/>
        </authorList>
    </citation>
    <scope>NUCLEOTIDE SEQUENCE [LARGE SCALE GENOMIC DNA]</scope>
    <source>
        <strain evidence="2">YNDBR</strain>
        <tissue evidence="2">Leaf</tissue>
    </source>
</reference>
<keyword evidence="3" id="KW-1185">Reference proteome</keyword>
<comment type="caution">
    <text evidence="2">The sequence shown here is derived from an EMBL/GenBank/DDBJ whole genome shotgun (WGS) entry which is preliminary data.</text>
</comment>
<sequence length="103" mass="12154">MALQQEDSQLISYSLFNNIKHDKSTKGSFFYLYLSKLLEVEKVEVQGRRNERRSDQVNMAGLDMDVQPKKTITDEVIERYGKINGYEDTKDEREKSEITRRET</sequence>
<accession>A0AAP0DZG0</accession>
<evidence type="ECO:0000313" key="3">
    <source>
        <dbReference type="Proteomes" id="UP001420932"/>
    </source>
</evidence>
<dbReference type="Proteomes" id="UP001420932">
    <property type="component" value="Unassembled WGS sequence"/>
</dbReference>
<gene>
    <name evidence="2" type="ORF">Syun_031319</name>
</gene>
<name>A0AAP0DZG0_9MAGN</name>
<dbReference type="AlphaFoldDB" id="A0AAP0DZG0"/>
<proteinExistence type="predicted"/>
<organism evidence="2 3">
    <name type="scientific">Stephania yunnanensis</name>
    <dbReference type="NCBI Taxonomy" id="152371"/>
    <lineage>
        <taxon>Eukaryota</taxon>
        <taxon>Viridiplantae</taxon>
        <taxon>Streptophyta</taxon>
        <taxon>Embryophyta</taxon>
        <taxon>Tracheophyta</taxon>
        <taxon>Spermatophyta</taxon>
        <taxon>Magnoliopsida</taxon>
        <taxon>Ranunculales</taxon>
        <taxon>Menispermaceae</taxon>
        <taxon>Menispermoideae</taxon>
        <taxon>Cissampelideae</taxon>
        <taxon>Stephania</taxon>
    </lineage>
</organism>
<evidence type="ECO:0000256" key="1">
    <source>
        <dbReference type="SAM" id="MobiDB-lite"/>
    </source>
</evidence>
<evidence type="ECO:0000313" key="2">
    <source>
        <dbReference type="EMBL" id="KAK9082158.1"/>
    </source>
</evidence>
<protein>
    <submittedName>
        <fullName evidence="2">Uncharacterized protein</fullName>
    </submittedName>
</protein>
<dbReference type="EMBL" id="JBBNAF010000035">
    <property type="protein sequence ID" value="KAK9082158.1"/>
    <property type="molecule type" value="Genomic_DNA"/>
</dbReference>